<accession>F4P0U0</accession>
<dbReference type="InParanoid" id="F4P0U0"/>
<keyword evidence="4" id="KW-1185">Reference proteome</keyword>
<evidence type="ECO:0000256" key="2">
    <source>
        <dbReference type="SAM" id="Phobius"/>
    </source>
</evidence>
<evidence type="ECO:0000256" key="1">
    <source>
        <dbReference type="SAM" id="MobiDB-lite"/>
    </source>
</evidence>
<keyword evidence="2" id="KW-0812">Transmembrane</keyword>
<dbReference type="Proteomes" id="UP000007241">
    <property type="component" value="Unassembled WGS sequence"/>
</dbReference>
<sequence length="485" mass="53414">MLSAGSLSQGSGPVNKLFKRKTNKAKKGINALVLASGAMSATAFPSFFSFLPFQTVDVTKVTPVSMHTAAPHPKLPSKPNIRRVASLSAIPLQTRPVSTRPSKSQSAVINGTLKHLDDDEDFEAFVAECDEFAKITDATKGLYVAPAAEALEAVLHSSVLDSPVCMPVELQSNSGNNGFQSIARRVQSTPGAIDARHRPLALQIPHTGESTEYESHCATARKKSISKISTSFFHASIQARAQAKLDREREMQVPSSRSQPPPLLESWDDDFEQSGGVESDHEDGYEEFWDNEMLVVPQHINQHQMRLQRDRFTIRDFALHVQDLRLIYQEVADAVKQGAKKNPMMFAQHTQKFQKVLDIAQVILDIAEHVDESTNDPSNTPPVTPLTSTFPSTTYSHAQREITPRHIEVLIDLIAKGVPMEVVDSDGKKISTGVIVGVDERAALECVNKLVRDQVLAFESSLIGVLNARMVPLKTCLKMYEKLVC</sequence>
<evidence type="ECO:0000313" key="4">
    <source>
        <dbReference type="Proteomes" id="UP000007241"/>
    </source>
</evidence>
<name>F4P0U0_BATDJ</name>
<keyword evidence="2" id="KW-0472">Membrane</keyword>
<protein>
    <submittedName>
        <fullName evidence="3">Uncharacterized protein</fullName>
    </submittedName>
</protein>
<gene>
    <name evidence="3" type="ORF">BATDEDRAFT_24228</name>
</gene>
<dbReference type="STRING" id="684364.F4P0U0"/>
<dbReference type="EMBL" id="GL882882">
    <property type="protein sequence ID" value="EGF81649.1"/>
    <property type="molecule type" value="Genomic_DNA"/>
</dbReference>
<feature type="region of interest" description="Disordered" evidence="1">
    <location>
        <begin position="372"/>
        <end position="397"/>
    </location>
</feature>
<feature type="compositionally biased region" description="Polar residues" evidence="1">
    <location>
        <begin position="385"/>
        <end position="397"/>
    </location>
</feature>
<dbReference type="RefSeq" id="XP_006677943.1">
    <property type="nucleotide sequence ID" value="XM_006677880.1"/>
</dbReference>
<dbReference type="HOGENOM" id="CLU_562544_0_0_1"/>
<evidence type="ECO:0000313" key="3">
    <source>
        <dbReference type="EMBL" id="EGF81649.1"/>
    </source>
</evidence>
<proteinExistence type="predicted"/>
<dbReference type="OrthoDB" id="5400650at2759"/>
<dbReference type="AlphaFoldDB" id="F4P0U0"/>
<reference evidence="3 4" key="1">
    <citation type="submission" date="2009-12" db="EMBL/GenBank/DDBJ databases">
        <title>The draft genome of Batrachochytrium dendrobatidis.</title>
        <authorList>
            <consortium name="US DOE Joint Genome Institute (JGI-PGF)"/>
            <person name="Kuo A."/>
            <person name="Salamov A."/>
            <person name="Schmutz J."/>
            <person name="Lucas S."/>
            <person name="Pitluck S."/>
            <person name="Rosenblum E."/>
            <person name="Stajich J."/>
            <person name="Eisen M."/>
            <person name="Grigoriev I.V."/>
        </authorList>
    </citation>
    <scope>NUCLEOTIDE SEQUENCE [LARGE SCALE GENOMIC DNA]</scope>
    <source>
        <strain evidence="4">JAM81 / FGSC 10211</strain>
    </source>
</reference>
<dbReference type="GeneID" id="18238419"/>
<feature type="region of interest" description="Disordered" evidence="1">
    <location>
        <begin position="246"/>
        <end position="266"/>
    </location>
</feature>
<feature type="transmembrane region" description="Helical" evidence="2">
    <location>
        <begin position="29"/>
        <end position="51"/>
    </location>
</feature>
<keyword evidence="2" id="KW-1133">Transmembrane helix</keyword>
<organism evidence="3 4">
    <name type="scientific">Batrachochytrium dendrobatidis (strain JAM81 / FGSC 10211)</name>
    <name type="common">Frog chytrid fungus</name>
    <dbReference type="NCBI Taxonomy" id="684364"/>
    <lineage>
        <taxon>Eukaryota</taxon>
        <taxon>Fungi</taxon>
        <taxon>Fungi incertae sedis</taxon>
        <taxon>Chytridiomycota</taxon>
        <taxon>Chytridiomycota incertae sedis</taxon>
        <taxon>Chytridiomycetes</taxon>
        <taxon>Rhizophydiales</taxon>
        <taxon>Rhizophydiales incertae sedis</taxon>
        <taxon>Batrachochytrium</taxon>
    </lineage>
</organism>